<keyword evidence="3" id="KW-1185">Reference proteome</keyword>
<organism evidence="2 3">
    <name type="scientific">Candidatus Haliotispira prima</name>
    <dbReference type="NCBI Taxonomy" id="3034016"/>
    <lineage>
        <taxon>Bacteria</taxon>
        <taxon>Pseudomonadati</taxon>
        <taxon>Spirochaetota</taxon>
        <taxon>Spirochaetia</taxon>
        <taxon>Spirochaetales</taxon>
        <taxon>Spirochaetaceae</taxon>
        <taxon>Candidatus Haliotispira</taxon>
    </lineage>
</organism>
<name>A0ABY8MHB2_9SPIO</name>
<sequence length="186" mass="20711">MSDIVSGLVPDLGTKVVELLAHCKARGYEFKAIAGVRDPLTQAKYWVQSRTPEAKQAQIDSFKKEGAPFLAKLLEMVSPPHGDHITNTPPGFSWHQWGEACDCAWMVNGKIDYSTTEKINGLNGYAVYAEEAKKIGLTAGAYWTDFKDWDHVQLRATDNPGDIYSAKEINDQMLKQFGKLYPDAIT</sequence>
<evidence type="ECO:0000313" key="2">
    <source>
        <dbReference type="EMBL" id="WGK69407.1"/>
    </source>
</evidence>
<dbReference type="SUPFAM" id="SSF55166">
    <property type="entry name" value="Hedgehog/DD-peptidase"/>
    <property type="match status" value="1"/>
</dbReference>
<evidence type="ECO:0000259" key="1">
    <source>
        <dbReference type="Pfam" id="PF13539"/>
    </source>
</evidence>
<evidence type="ECO:0000313" key="3">
    <source>
        <dbReference type="Proteomes" id="UP001228690"/>
    </source>
</evidence>
<dbReference type="CDD" id="cd14845">
    <property type="entry name" value="L-Ala-D-Glu_peptidase_like"/>
    <property type="match status" value="1"/>
</dbReference>
<reference evidence="2 3" key="1">
    <citation type="submission" date="2023-04" db="EMBL/GenBank/DDBJ databases">
        <title>Spirochaete genome identified in red abalone sample constitutes a novel genus.</title>
        <authorList>
            <person name="Sharma S.P."/>
            <person name="Purcell C.M."/>
            <person name="Hyde J.R."/>
            <person name="Severin A.J."/>
        </authorList>
    </citation>
    <scope>NUCLEOTIDE SEQUENCE [LARGE SCALE GENOMIC DNA]</scope>
    <source>
        <strain evidence="2 3">SP-2023</strain>
    </source>
</reference>
<gene>
    <name evidence="2" type="ORF">P0082_00690</name>
</gene>
<dbReference type="Pfam" id="PF13539">
    <property type="entry name" value="Peptidase_M15_4"/>
    <property type="match status" value="1"/>
</dbReference>
<dbReference type="RefSeq" id="WP_326927590.1">
    <property type="nucleotide sequence ID" value="NZ_CP123443.1"/>
</dbReference>
<dbReference type="InterPro" id="IPR009045">
    <property type="entry name" value="Zn_M74/Hedgehog-like"/>
</dbReference>
<dbReference type="InterPro" id="IPR039561">
    <property type="entry name" value="Peptidase_M15C"/>
</dbReference>
<proteinExistence type="predicted"/>
<dbReference type="EMBL" id="CP123443">
    <property type="protein sequence ID" value="WGK69407.1"/>
    <property type="molecule type" value="Genomic_DNA"/>
</dbReference>
<dbReference type="Gene3D" id="3.30.1380.10">
    <property type="match status" value="1"/>
</dbReference>
<feature type="domain" description="Peptidase M15C" evidence="1">
    <location>
        <begin position="88"/>
        <end position="153"/>
    </location>
</feature>
<protein>
    <submittedName>
        <fullName evidence="2">M15 family metallopeptidase</fullName>
    </submittedName>
</protein>
<accession>A0ABY8MHB2</accession>
<dbReference type="Proteomes" id="UP001228690">
    <property type="component" value="Chromosome"/>
</dbReference>